<protein>
    <recommendedName>
        <fullName evidence="9">Phosphoglucomutase</fullName>
    </recommendedName>
    <alternativeName>
        <fullName evidence="11">Alpha-phosphoglucomutase</fullName>
    </alternativeName>
    <alternativeName>
        <fullName evidence="10">Glucose phosphomutase</fullName>
    </alternativeName>
</protein>
<evidence type="ECO:0000259" key="13">
    <source>
        <dbReference type="Pfam" id="PF02878"/>
    </source>
</evidence>
<dbReference type="PROSITE" id="PS00710">
    <property type="entry name" value="PGM_PMM"/>
    <property type="match status" value="1"/>
</dbReference>
<evidence type="ECO:0000256" key="9">
    <source>
        <dbReference type="ARBA" id="ARBA00039995"/>
    </source>
</evidence>
<dbReference type="InterPro" id="IPR016066">
    <property type="entry name" value="A-D-PHexomutase_CS"/>
</dbReference>
<evidence type="ECO:0000256" key="12">
    <source>
        <dbReference type="RuleBase" id="RU004326"/>
    </source>
</evidence>
<evidence type="ECO:0000256" key="6">
    <source>
        <dbReference type="ARBA" id="ARBA00022723"/>
    </source>
</evidence>
<keyword evidence="7 12" id="KW-0460">Magnesium</keyword>
<evidence type="ECO:0000256" key="2">
    <source>
        <dbReference type="ARBA" id="ARBA00005164"/>
    </source>
</evidence>
<dbReference type="Pfam" id="PF02879">
    <property type="entry name" value="PGM_PMM_II"/>
    <property type="match status" value="1"/>
</dbReference>
<evidence type="ECO:0000256" key="5">
    <source>
        <dbReference type="ARBA" id="ARBA00022553"/>
    </source>
</evidence>
<comment type="cofactor">
    <cofactor evidence="1">
        <name>Mg(2+)</name>
        <dbReference type="ChEBI" id="CHEBI:18420"/>
    </cofactor>
</comment>
<dbReference type="InterPro" id="IPR016055">
    <property type="entry name" value="A-D-PHexomutase_a/b/a-I/II/III"/>
</dbReference>
<comment type="caution">
    <text evidence="16">The sequence shown here is derived from an EMBL/GenBank/DDBJ whole genome shotgun (WGS) entry which is preliminary data.</text>
</comment>
<evidence type="ECO:0000313" key="16">
    <source>
        <dbReference type="EMBL" id="KTE91097.1"/>
    </source>
</evidence>
<keyword evidence="5" id="KW-0597">Phosphoprotein</keyword>
<dbReference type="PANTHER" id="PTHR45745">
    <property type="entry name" value="PHOSPHOMANNOMUTASE 45A"/>
    <property type="match status" value="1"/>
</dbReference>
<dbReference type="RefSeq" id="WP_058491397.1">
    <property type="nucleotide sequence ID" value="NZ_LOCK01000028.1"/>
</dbReference>
<evidence type="ECO:0000256" key="4">
    <source>
        <dbReference type="ARBA" id="ARBA00010231"/>
    </source>
</evidence>
<dbReference type="CDD" id="cd05799">
    <property type="entry name" value="PGM2"/>
    <property type="match status" value="1"/>
</dbReference>
<evidence type="ECO:0000313" key="17">
    <source>
        <dbReference type="Proteomes" id="UP000054623"/>
    </source>
</evidence>
<feature type="domain" description="Alpha-D-phosphohexomutase alpha/beta/alpha" evidence="14">
    <location>
        <begin position="209"/>
        <end position="311"/>
    </location>
</feature>
<keyword evidence="8" id="KW-0413">Isomerase</keyword>
<proteinExistence type="inferred from homology"/>
<dbReference type="InterPro" id="IPR005844">
    <property type="entry name" value="A-D-PHexomutase_a/b/a-I"/>
</dbReference>
<dbReference type="EMBL" id="LOCK01000028">
    <property type="protein sequence ID" value="KTE91097.1"/>
    <property type="molecule type" value="Genomic_DNA"/>
</dbReference>
<organism evidence="16 17">
    <name type="scientific">Desulfitobacterium hafniense</name>
    <name type="common">Desulfitobacterium frappieri</name>
    <dbReference type="NCBI Taxonomy" id="49338"/>
    <lineage>
        <taxon>Bacteria</taxon>
        <taxon>Bacillati</taxon>
        <taxon>Bacillota</taxon>
        <taxon>Clostridia</taxon>
        <taxon>Eubacteriales</taxon>
        <taxon>Desulfitobacteriaceae</taxon>
        <taxon>Desulfitobacterium</taxon>
    </lineage>
</organism>
<gene>
    <name evidence="16" type="ORF">AT727_05720</name>
</gene>
<evidence type="ECO:0000256" key="10">
    <source>
        <dbReference type="ARBA" id="ARBA00041398"/>
    </source>
</evidence>
<keyword evidence="6 12" id="KW-0479">Metal-binding</keyword>
<dbReference type="Gene3D" id="3.40.120.10">
    <property type="entry name" value="Alpha-D-Glucose-1,6-Bisphosphate, subunit A, domain 3"/>
    <property type="match status" value="3"/>
</dbReference>
<dbReference type="InterPro" id="IPR005846">
    <property type="entry name" value="A-D-PHexomutase_a/b/a-III"/>
</dbReference>
<evidence type="ECO:0000259" key="14">
    <source>
        <dbReference type="Pfam" id="PF02879"/>
    </source>
</evidence>
<comment type="pathway">
    <text evidence="2">Glycolipid metabolism; diglucosyl-diacylglycerol biosynthesis.</text>
</comment>
<evidence type="ECO:0000256" key="7">
    <source>
        <dbReference type="ARBA" id="ARBA00022842"/>
    </source>
</evidence>
<dbReference type="Pfam" id="PF02878">
    <property type="entry name" value="PGM_PMM_I"/>
    <property type="match status" value="1"/>
</dbReference>
<dbReference type="GO" id="GO:0000287">
    <property type="term" value="F:magnesium ion binding"/>
    <property type="evidence" value="ECO:0007669"/>
    <property type="project" value="InterPro"/>
</dbReference>
<reference evidence="16 17" key="1">
    <citation type="submission" date="2015-12" db="EMBL/GenBank/DDBJ databases">
        <title>Draft Genome Sequence of Desulfitobacterium hafniense Strain DH, a Sulfate-reducing Bacterium Isolated from Paddy Soils.</title>
        <authorList>
            <person name="Bao P."/>
            <person name="Zhang X."/>
            <person name="Li G."/>
        </authorList>
    </citation>
    <scope>NUCLEOTIDE SEQUENCE [LARGE SCALE GENOMIC DNA]</scope>
    <source>
        <strain evidence="16 17">DH</strain>
    </source>
</reference>
<evidence type="ECO:0000256" key="1">
    <source>
        <dbReference type="ARBA" id="ARBA00001946"/>
    </source>
</evidence>
<dbReference type="OrthoDB" id="9806956at2"/>
<feature type="domain" description="Alpha-D-phosphohexomutase alpha/beta/alpha" evidence="13">
    <location>
        <begin position="41"/>
        <end position="178"/>
    </location>
</feature>
<evidence type="ECO:0000256" key="8">
    <source>
        <dbReference type="ARBA" id="ARBA00023235"/>
    </source>
</evidence>
<evidence type="ECO:0000259" key="15">
    <source>
        <dbReference type="Pfam" id="PF02880"/>
    </source>
</evidence>
<dbReference type="PANTHER" id="PTHR45745:SF1">
    <property type="entry name" value="PHOSPHOGLUCOMUTASE 2B-RELATED"/>
    <property type="match status" value="1"/>
</dbReference>
<evidence type="ECO:0000256" key="3">
    <source>
        <dbReference type="ARBA" id="ARBA00005189"/>
    </source>
</evidence>
<feature type="domain" description="Alpha-D-phosphohexomutase alpha/beta/alpha" evidence="15">
    <location>
        <begin position="324"/>
        <end position="451"/>
    </location>
</feature>
<dbReference type="Proteomes" id="UP000054623">
    <property type="component" value="Unassembled WGS sequence"/>
</dbReference>
<comment type="similarity">
    <text evidence="4 12">Belongs to the phosphohexose mutase family.</text>
</comment>
<dbReference type="GO" id="GO:0006166">
    <property type="term" value="P:purine ribonucleoside salvage"/>
    <property type="evidence" value="ECO:0007669"/>
    <property type="project" value="TreeGrafter"/>
</dbReference>
<dbReference type="AlphaFoldDB" id="A0A0W1JHC9"/>
<dbReference type="SUPFAM" id="SSF55957">
    <property type="entry name" value="Phosphoglucomutase, C-terminal domain"/>
    <property type="match status" value="1"/>
</dbReference>
<dbReference type="Gene3D" id="3.30.310.50">
    <property type="entry name" value="Alpha-D-phosphohexomutase, C-terminal domain"/>
    <property type="match status" value="1"/>
</dbReference>
<dbReference type="PRINTS" id="PR00509">
    <property type="entry name" value="PGMPMM"/>
</dbReference>
<dbReference type="SUPFAM" id="SSF53738">
    <property type="entry name" value="Phosphoglucomutase, first 3 domains"/>
    <property type="match status" value="3"/>
</dbReference>
<sequence>MIQERYQFWLTSPYFDEDTRSEVAAIKDEKEIEDRFYTDLEFGTGGLRGVLGAGTNRMNIYVIRKATQGLADLILEGGEEGKSRGVVIAYDSRRFSDRFAKEAALVLAGNGIKAYLFNDLRPTPELSFAVRQLQAQAGLVITASHNPKEYNGYKVYWEDGGQVPPDRADRILAHIKAHQAWDDILPLEEAEARDKGLLVEIGEEIDAVYLSKVKELALYPELSRTKGSNLAIVYTPLHGAGNVLVNRILTEMGYSVFTVPEQEKPDPEFTTVPYPNPEIPSTFDLARSYGKARNAQMLIATDPDADRLGMALRTSQGDYRQLTGNQVGTLLSYYLLTQKKRLGSLPANAVVIKTIASTDLADLLVKDLGARVENVLTGFKFIAEKEQEMEVQGSGDFQFGFEESYGYLAGHFVRDKDAVIAALLLAEAALYYQEQEGRSLLEVLEDIYGKYGYFIDDQISITLAGKAGKEQMERMMVKLRETDVKSFGGLAIACIDDYELRKGRRMIDPFHSYDLALPQSNVIRYSFQGGGFVMARPSGTEPKIKFYFNIRGVNPQQLSTTLEDVKKDLLELIKD</sequence>
<comment type="pathway">
    <text evidence="3">Lipid metabolism.</text>
</comment>
<dbReference type="InterPro" id="IPR036900">
    <property type="entry name" value="A-D-PHexomutase_C_sf"/>
</dbReference>
<dbReference type="InterPro" id="IPR005841">
    <property type="entry name" value="Alpha-D-phosphohexomutase_SF"/>
</dbReference>
<accession>A0A0W1JHC9</accession>
<dbReference type="InterPro" id="IPR005845">
    <property type="entry name" value="A-D-PHexomutase_a/b/a-II"/>
</dbReference>
<evidence type="ECO:0000256" key="11">
    <source>
        <dbReference type="ARBA" id="ARBA00041467"/>
    </source>
</evidence>
<name>A0A0W1JHC9_DESHA</name>
<dbReference type="Pfam" id="PF02880">
    <property type="entry name" value="PGM_PMM_III"/>
    <property type="match status" value="1"/>
</dbReference>
<dbReference type="GO" id="GO:0008973">
    <property type="term" value="F:phosphopentomutase activity"/>
    <property type="evidence" value="ECO:0007669"/>
    <property type="project" value="TreeGrafter"/>
</dbReference>
<dbReference type="GO" id="GO:0005975">
    <property type="term" value="P:carbohydrate metabolic process"/>
    <property type="evidence" value="ECO:0007669"/>
    <property type="project" value="InterPro"/>
</dbReference>